<feature type="region of interest" description="Disordered" evidence="1">
    <location>
        <begin position="225"/>
        <end position="244"/>
    </location>
</feature>
<dbReference type="EMBL" id="PKMF04000461">
    <property type="protein sequence ID" value="KAK7830488.1"/>
    <property type="molecule type" value="Genomic_DNA"/>
</dbReference>
<comment type="caution">
    <text evidence="3">The sequence shown here is derived from an EMBL/GenBank/DDBJ whole genome shotgun (WGS) entry which is preliminary data.</text>
</comment>
<keyword evidence="2" id="KW-0812">Transmembrane</keyword>
<evidence type="ECO:0008006" key="5">
    <source>
        <dbReference type="Google" id="ProtNLM"/>
    </source>
</evidence>
<proteinExistence type="predicted"/>
<feature type="compositionally biased region" description="Basic and acidic residues" evidence="1">
    <location>
        <begin position="231"/>
        <end position="243"/>
    </location>
</feature>
<gene>
    <name evidence="3" type="ORF">CFP56_028149</name>
</gene>
<sequence length="269" mass="29665">MCSGDGECRPLGFLLGLPFAFLALLISIVGLVIWIVGLLLSCICPCCLCVTVIVEMALELVKAPIHCSAVFGLGLVSPKEIPAPKNSGLPLNAYMLHNLAHVELNAIDLAWDTVVRFSPFSEILGEGFFADFAHVADDESRHFGWCSQRLSELGFKTSNIVARIADEEVAHVAVGVFWFVSVCQKMGRAPCSTFKDLLNEYNVELKGPFNYSARDKAGLPRDWYDTSSSKMQDKSDKQDKNEKLSLVYDRLASIISMESENSSLNRPPR</sequence>
<reference evidence="3 4" key="1">
    <citation type="journal article" date="2018" name="Sci. Data">
        <title>The draft genome sequence of cork oak.</title>
        <authorList>
            <person name="Ramos A.M."/>
            <person name="Usie A."/>
            <person name="Barbosa P."/>
            <person name="Barros P.M."/>
            <person name="Capote T."/>
            <person name="Chaves I."/>
            <person name="Simoes F."/>
            <person name="Abreu I."/>
            <person name="Carrasquinho I."/>
            <person name="Faro C."/>
            <person name="Guimaraes J.B."/>
            <person name="Mendonca D."/>
            <person name="Nobrega F."/>
            <person name="Rodrigues L."/>
            <person name="Saibo N.J.M."/>
            <person name="Varela M.C."/>
            <person name="Egas C."/>
            <person name="Matos J."/>
            <person name="Miguel C.M."/>
            <person name="Oliveira M.M."/>
            <person name="Ricardo C.P."/>
            <person name="Goncalves S."/>
        </authorList>
    </citation>
    <scope>NUCLEOTIDE SEQUENCE [LARGE SCALE GENOMIC DNA]</scope>
    <source>
        <strain evidence="4">cv. HL8</strain>
    </source>
</reference>
<evidence type="ECO:0000256" key="2">
    <source>
        <dbReference type="SAM" id="Phobius"/>
    </source>
</evidence>
<dbReference type="Pfam" id="PF04305">
    <property type="entry name" value="DUF455"/>
    <property type="match status" value="1"/>
</dbReference>
<evidence type="ECO:0000256" key="1">
    <source>
        <dbReference type="SAM" id="MobiDB-lite"/>
    </source>
</evidence>
<keyword evidence="2" id="KW-0472">Membrane</keyword>
<protein>
    <recommendedName>
        <fullName evidence="5">DUF455 domain-containing protein</fullName>
    </recommendedName>
</protein>
<accession>A0AAW0JUR0</accession>
<dbReference type="AlphaFoldDB" id="A0AAW0JUR0"/>
<evidence type="ECO:0000313" key="4">
    <source>
        <dbReference type="Proteomes" id="UP000237347"/>
    </source>
</evidence>
<organism evidence="3 4">
    <name type="scientific">Quercus suber</name>
    <name type="common">Cork oak</name>
    <dbReference type="NCBI Taxonomy" id="58331"/>
    <lineage>
        <taxon>Eukaryota</taxon>
        <taxon>Viridiplantae</taxon>
        <taxon>Streptophyta</taxon>
        <taxon>Embryophyta</taxon>
        <taxon>Tracheophyta</taxon>
        <taxon>Spermatophyta</taxon>
        <taxon>Magnoliopsida</taxon>
        <taxon>eudicotyledons</taxon>
        <taxon>Gunneridae</taxon>
        <taxon>Pentapetalae</taxon>
        <taxon>rosids</taxon>
        <taxon>fabids</taxon>
        <taxon>Fagales</taxon>
        <taxon>Fagaceae</taxon>
        <taxon>Quercus</taxon>
    </lineage>
</organism>
<dbReference type="Proteomes" id="UP000237347">
    <property type="component" value="Unassembled WGS sequence"/>
</dbReference>
<evidence type="ECO:0000313" key="3">
    <source>
        <dbReference type="EMBL" id="KAK7830488.1"/>
    </source>
</evidence>
<dbReference type="PANTHER" id="PTHR42782">
    <property type="entry name" value="SI:CH73-314G15.3"/>
    <property type="match status" value="1"/>
</dbReference>
<keyword evidence="2" id="KW-1133">Transmembrane helix</keyword>
<dbReference type="InterPro" id="IPR007402">
    <property type="entry name" value="DUF455"/>
</dbReference>
<keyword evidence="4" id="KW-1185">Reference proteome</keyword>
<name>A0AAW0JUR0_QUESU</name>
<dbReference type="CDD" id="cd00657">
    <property type="entry name" value="Ferritin_like"/>
    <property type="match status" value="1"/>
</dbReference>
<dbReference type="PANTHER" id="PTHR42782:SF4">
    <property type="entry name" value="DUF455 DOMAIN-CONTAINING PROTEIN"/>
    <property type="match status" value="1"/>
</dbReference>
<feature type="transmembrane region" description="Helical" evidence="2">
    <location>
        <begin position="12"/>
        <end position="40"/>
    </location>
</feature>